<dbReference type="Proteomes" id="UP000059680">
    <property type="component" value="Chromosome 7"/>
</dbReference>
<proteinExistence type="predicted"/>
<keyword evidence="3" id="KW-1185">Reference proteome</keyword>
<organism evidence="2 3">
    <name type="scientific">Oryza sativa subsp. japonica</name>
    <name type="common">Rice</name>
    <dbReference type="NCBI Taxonomy" id="39947"/>
    <lineage>
        <taxon>Eukaryota</taxon>
        <taxon>Viridiplantae</taxon>
        <taxon>Streptophyta</taxon>
        <taxon>Embryophyta</taxon>
        <taxon>Tracheophyta</taxon>
        <taxon>Spermatophyta</taxon>
        <taxon>Magnoliopsida</taxon>
        <taxon>Liliopsida</taxon>
        <taxon>Poales</taxon>
        <taxon>Poaceae</taxon>
        <taxon>BOP clade</taxon>
        <taxon>Oryzoideae</taxon>
        <taxon>Oryzeae</taxon>
        <taxon>Oryzinae</taxon>
        <taxon>Oryza</taxon>
        <taxon>Oryza sativa</taxon>
    </lineage>
</organism>
<dbReference type="Gramene" id="Os07t0591800-01">
    <property type="protein sequence ID" value="Os07t0591800-01"/>
    <property type="gene ID" value="Os07g0591800"/>
</dbReference>
<dbReference type="AlphaFoldDB" id="A0A0P0X8D8"/>
<feature type="compositionally biased region" description="Pro residues" evidence="1">
    <location>
        <begin position="55"/>
        <end position="68"/>
    </location>
</feature>
<dbReference type="EMBL" id="AP014963">
    <property type="protein sequence ID" value="BAT02444.1"/>
    <property type="molecule type" value="Genomic_DNA"/>
</dbReference>
<dbReference type="PaxDb" id="39947-A0A0P0X8D8"/>
<dbReference type="InParanoid" id="A0A0P0X8D8"/>
<accession>A0A0P0X8D8</accession>
<feature type="compositionally biased region" description="Low complexity" evidence="1">
    <location>
        <begin position="30"/>
        <end position="41"/>
    </location>
</feature>
<evidence type="ECO:0000313" key="2">
    <source>
        <dbReference type="EMBL" id="BAT02444.1"/>
    </source>
</evidence>
<evidence type="ECO:0000313" key="3">
    <source>
        <dbReference type="Proteomes" id="UP000059680"/>
    </source>
</evidence>
<feature type="non-terminal residue" evidence="2">
    <location>
        <position position="1"/>
    </location>
</feature>
<gene>
    <name evidence="2" type="ordered locus">Os07g0591800</name>
    <name evidence="2" type="ORF">OSNPB_070591800</name>
</gene>
<feature type="region of interest" description="Disordered" evidence="1">
    <location>
        <begin position="22"/>
        <end position="70"/>
    </location>
</feature>
<reference evidence="2 3" key="3">
    <citation type="journal article" date="2013" name="Rice">
        <title>Improvement of the Oryza sativa Nipponbare reference genome using next generation sequence and optical map data.</title>
        <authorList>
            <person name="Kawahara Y."/>
            <person name="de la Bastide M."/>
            <person name="Hamilton J.P."/>
            <person name="Kanamori H."/>
            <person name="McCombie W.R."/>
            <person name="Ouyang S."/>
            <person name="Schwartz D.C."/>
            <person name="Tanaka T."/>
            <person name="Wu J."/>
            <person name="Zhou S."/>
            <person name="Childs K.L."/>
            <person name="Davidson R.M."/>
            <person name="Lin H."/>
            <person name="Quesada-Ocampo L."/>
            <person name="Vaillancourt B."/>
            <person name="Sakai H."/>
            <person name="Lee S.S."/>
            <person name="Kim J."/>
            <person name="Numa H."/>
            <person name="Itoh T."/>
            <person name="Buell C.R."/>
            <person name="Matsumoto T."/>
        </authorList>
    </citation>
    <scope>NUCLEOTIDE SEQUENCE [LARGE SCALE GENOMIC DNA]</scope>
    <source>
        <strain evidence="3">cv. Nipponbare</strain>
    </source>
</reference>
<sequence length="95" mass="10576">RSSSPRLSPTLLPPALRLLRPLPPRRNRFRPLPASPAAFPAGAPPPPYSSSHSPFAPPEGRPLPPTPPYSTDALAGIDFFPFRRRRNPLHRFILR</sequence>
<reference evidence="3" key="1">
    <citation type="journal article" date="2005" name="Nature">
        <title>The map-based sequence of the rice genome.</title>
        <authorList>
            <consortium name="International rice genome sequencing project (IRGSP)"/>
            <person name="Matsumoto T."/>
            <person name="Wu J."/>
            <person name="Kanamori H."/>
            <person name="Katayose Y."/>
            <person name="Fujisawa M."/>
            <person name="Namiki N."/>
            <person name="Mizuno H."/>
            <person name="Yamamoto K."/>
            <person name="Antonio B.A."/>
            <person name="Baba T."/>
            <person name="Sakata K."/>
            <person name="Nagamura Y."/>
            <person name="Aoki H."/>
            <person name="Arikawa K."/>
            <person name="Arita K."/>
            <person name="Bito T."/>
            <person name="Chiden Y."/>
            <person name="Fujitsuka N."/>
            <person name="Fukunaka R."/>
            <person name="Hamada M."/>
            <person name="Harada C."/>
            <person name="Hayashi A."/>
            <person name="Hijishita S."/>
            <person name="Honda M."/>
            <person name="Hosokawa S."/>
            <person name="Ichikawa Y."/>
            <person name="Idonuma A."/>
            <person name="Iijima M."/>
            <person name="Ikeda M."/>
            <person name="Ikeno M."/>
            <person name="Ito K."/>
            <person name="Ito S."/>
            <person name="Ito T."/>
            <person name="Ito Y."/>
            <person name="Ito Y."/>
            <person name="Iwabuchi A."/>
            <person name="Kamiya K."/>
            <person name="Karasawa W."/>
            <person name="Kurita K."/>
            <person name="Katagiri S."/>
            <person name="Kikuta A."/>
            <person name="Kobayashi H."/>
            <person name="Kobayashi N."/>
            <person name="Machita K."/>
            <person name="Maehara T."/>
            <person name="Masukawa M."/>
            <person name="Mizubayashi T."/>
            <person name="Mukai Y."/>
            <person name="Nagasaki H."/>
            <person name="Nagata Y."/>
            <person name="Naito S."/>
            <person name="Nakashima M."/>
            <person name="Nakama Y."/>
            <person name="Nakamichi Y."/>
            <person name="Nakamura M."/>
            <person name="Meguro A."/>
            <person name="Negishi M."/>
            <person name="Ohta I."/>
            <person name="Ohta T."/>
            <person name="Okamoto M."/>
            <person name="Ono N."/>
            <person name="Saji S."/>
            <person name="Sakaguchi M."/>
            <person name="Sakai K."/>
            <person name="Shibata M."/>
            <person name="Shimokawa T."/>
            <person name="Song J."/>
            <person name="Takazaki Y."/>
            <person name="Terasawa K."/>
            <person name="Tsugane M."/>
            <person name="Tsuji K."/>
            <person name="Ueda S."/>
            <person name="Waki K."/>
            <person name="Yamagata H."/>
            <person name="Yamamoto M."/>
            <person name="Yamamoto S."/>
            <person name="Yamane H."/>
            <person name="Yoshiki S."/>
            <person name="Yoshihara R."/>
            <person name="Yukawa K."/>
            <person name="Zhong H."/>
            <person name="Yano M."/>
            <person name="Yuan Q."/>
            <person name="Ouyang S."/>
            <person name="Liu J."/>
            <person name="Jones K.M."/>
            <person name="Gansberger K."/>
            <person name="Moffat K."/>
            <person name="Hill J."/>
            <person name="Bera J."/>
            <person name="Fadrosh D."/>
            <person name="Jin S."/>
            <person name="Johri S."/>
            <person name="Kim M."/>
            <person name="Overton L."/>
            <person name="Reardon M."/>
            <person name="Tsitrin T."/>
            <person name="Vuong H."/>
            <person name="Weaver B."/>
            <person name="Ciecko A."/>
            <person name="Tallon L."/>
            <person name="Jackson J."/>
            <person name="Pai G."/>
            <person name="Aken S.V."/>
            <person name="Utterback T."/>
            <person name="Reidmuller S."/>
            <person name="Feldblyum T."/>
            <person name="Hsiao J."/>
            <person name="Zismann V."/>
            <person name="Iobst S."/>
            <person name="de Vazeille A.R."/>
            <person name="Buell C.R."/>
            <person name="Ying K."/>
            <person name="Li Y."/>
            <person name="Lu T."/>
            <person name="Huang Y."/>
            <person name="Zhao Q."/>
            <person name="Feng Q."/>
            <person name="Zhang L."/>
            <person name="Zhu J."/>
            <person name="Weng Q."/>
            <person name="Mu J."/>
            <person name="Lu Y."/>
            <person name="Fan D."/>
            <person name="Liu Y."/>
            <person name="Guan J."/>
            <person name="Zhang Y."/>
            <person name="Yu S."/>
            <person name="Liu X."/>
            <person name="Zhang Y."/>
            <person name="Hong G."/>
            <person name="Han B."/>
            <person name="Choisne N."/>
            <person name="Demange N."/>
            <person name="Orjeda G."/>
            <person name="Samain S."/>
            <person name="Cattolico L."/>
            <person name="Pelletier E."/>
            <person name="Couloux A."/>
            <person name="Segurens B."/>
            <person name="Wincker P."/>
            <person name="D'Hont A."/>
            <person name="Scarpelli C."/>
            <person name="Weissenbach J."/>
            <person name="Salanoubat M."/>
            <person name="Quetier F."/>
            <person name="Yu Y."/>
            <person name="Kim H.R."/>
            <person name="Rambo T."/>
            <person name="Currie J."/>
            <person name="Collura K."/>
            <person name="Luo M."/>
            <person name="Yang T."/>
            <person name="Ammiraju J.S.S."/>
            <person name="Engler F."/>
            <person name="Soderlund C."/>
            <person name="Wing R.A."/>
            <person name="Palmer L.E."/>
            <person name="de la Bastide M."/>
            <person name="Spiegel L."/>
            <person name="Nascimento L."/>
            <person name="Zutavern T."/>
            <person name="O'Shaughnessy A."/>
            <person name="Dike S."/>
            <person name="Dedhia N."/>
            <person name="Preston R."/>
            <person name="Balija V."/>
            <person name="McCombie W.R."/>
            <person name="Chow T."/>
            <person name="Chen H."/>
            <person name="Chung M."/>
            <person name="Chen C."/>
            <person name="Shaw J."/>
            <person name="Wu H."/>
            <person name="Hsiao K."/>
            <person name="Chao Y."/>
            <person name="Chu M."/>
            <person name="Cheng C."/>
            <person name="Hour A."/>
            <person name="Lee P."/>
            <person name="Lin S."/>
            <person name="Lin Y."/>
            <person name="Liou J."/>
            <person name="Liu S."/>
            <person name="Hsing Y."/>
            <person name="Raghuvanshi S."/>
            <person name="Mohanty A."/>
            <person name="Bharti A.K."/>
            <person name="Gaur A."/>
            <person name="Gupta V."/>
            <person name="Kumar D."/>
            <person name="Ravi V."/>
            <person name="Vij S."/>
            <person name="Kapur A."/>
            <person name="Khurana P."/>
            <person name="Khurana P."/>
            <person name="Khurana J.P."/>
            <person name="Tyagi A.K."/>
            <person name="Gaikwad K."/>
            <person name="Singh A."/>
            <person name="Dalal V."/>
            <person name="Srivastava S."/>
            <person name="Dixit A."/>
            <person name="Pal A.K."/>
            <person name="Ghazi I.A."/>
            <person name="Yadav M."/>
            <person name="Pandit A."/>
            <person name="Bhargava A."/>
            <person name="Sureshbabu K."/>
            <person name="Batra K."/>
            <person name="Sharma T.R."/>
            <person name="Mohapatra T."/>
            <person name="Singh N.K."/>
            <person name="Messing J."/>
            <person name="Nelson A.B."/>
            <person name="Fuks G."/>
            <person name="Kavchok S."/>
            <person name="Keizer G."/>
            <person name="Linton E."/>
            <person name="Llaca V."/>
            <person name="Song R."/>
            <person name="Tanyolac B."/>
            <person name="Young S."/>
            <person name="Ho-Il K."/>
            <person name="Hahn J.H."/>
            <person name="Sangsakoo G."/>
            <person name="Vanavichit A."/>
            <person name="de Mattos Luiz.A.T."/>
            <person name="Zimmer P.D."/>
            <person name="Malone G."/>
            <person name="Dellagostin O."/>
            <person name="de Oliveira A.C."/>
            <person name="Bevan M."/>
            <person name="Bancroft I."/>
            <person name="Minx P."/>
            <person name="Cordum H."/>
            <person name="Wilson R."/>
            <person name="Cheng Z."/>
            <person name="Jin W."/>
            <person name="Jiang J."/>
            <person name="Leong S.A."/>
            <person name="Iwama H."/>
            <person name="Gojobori T."/>
            <person name="Itoh T."/>
            <person name="Niimura Y."/>
            <person name="Fujii Y."/>
            <person name="Habara T."/>
            <person name="Sakai H."/>
            <person name="Sato Y."/>
            <person name="Wilson G."/>
            <person name="Kumar K."/>
            <person name="McCouch S."/>
            <person name="Juretic N."/>
            <person name="Hoen D."/>
            <person name="Wright S."/>
            <person name="Bruskiewich R."/>
            <person name="Bureau T."/>
            <person name="Miyao A."/>
            <person name="Hirochika H."/>
            <person name="Nishikawa T."/>
            <person name="Kadowaki K."/>
            <person name="Sugiura M."/>
            <person name="Burr B."/>
            <person name="Sasaki T."/>
        </authorList>
    </citation>
    <scope>NUCLEOTIDE SEQUENCE [LARGE SCALE GENOMIC DNA]</scope>
    <source>
        <strain evidence="3">cv. Nipponbare</strain>
    </source>
</reference>
<protein>
    <submittedName>
        <fullName evidence="2">Os07g0591800 protein</fullName>
    </submittedName>
</protein>
<name>A0A0P0X8D8_ORYSJ</name>
<reference evidence="2 3" key="2">
    <citation type="journal article" date="2013" name="Plant Cell Physiol.">
        <title>Rice Annotation Project Database (RAP-DB): an integrative and interactive database for rice genomics.</title>
        <authorList>
            <person name="Sakai H."/>
            <person name="Lee S.S."/>
            <person name="Tanaka T."/>
            <person name="Numa H."/>
            <person name="Kim J."/>
            <person name="Kawahara Y."/>
            <person name="Wakimoto H."/>
            <person name="Yang C.C."/>
            <person name="Iwamoto M."/>
            <person name="Abe T."/>
            <person name="Yamada Y."/>
            <person name="Muto A."/>
            <person name="Inokuchi H."/>
            <person name="Ikemura T."/>
            <person name="Matsumoto T."/>
            <person name="Sasaki T."/>
            <person name="Itoh T."/>
        </authorList>
    </citation>
    <scope>NUCLEOTIDE SEQUENCE [LARGE SCALE GENOMIC DNA]</scope>
    <source>
        <strain evidence="3">cv. Nipponbare</strain>
    </source>
</reference>
<evidence type="ECO:0000256" key="1">
    <source>
        <dbReference type="SAM" id="MobiDB-lite"/>
    </source>
</evidence>